<dbReference type="PROSITE" id="PS52034">
    <property type="entry name" value="PEPTIDASE_M32"/>
    <property type="match status" value="1"/>
</dbReference>
<dbReference type="PRINTS" id="PR00998">
    <property type="entry name" value="CRBOXYPTASET"/>
</dbReference>
<accession>A0A2S8GT35</accession>
<comment type="function">
    <text evidence="1">Broad specificity carboxypetidase that releases amino acids sequentially from the C-terminus, including neutral, aromatic, polar and basic residues.</text>
</comment>
<keyword evidence="2" id="KW-0862">Zinc</keyword>
<dbReference type="Pfam" id="PF02074">
    <property type="entry name" value="Peptidase_M32"/>
    <property type="match status" value="1"/>
</dbReference>
<feature type="binding site" evidence="2">
    <location>
        <position position="268"/>
    </location>
    <ligand>
        <name>Zn(2+)</name>
        <dbReference type="ChEBI" id="CHEBI:29105"/>
        <note>catalytic</note>
    </ligand>
</feature>
<dbReference type="GO" id="GO:0006508">
    <property type="term" value="P:proteolysis"/>
    <property type="evidence" value="ECO:0007669"/>
    <property type="project" value="UniProtKB-UniRule"/>
</dbReference>
<evidence type="ECO:0000313" key="5">
    <source>
        <dbReference type="Proteomes" id="UP000237819"/>
    </source>
</evidence>
<dbReference type="Proteomes" id="UP000237819">
    <property type="component" value="Unassembled WGS sequence"/>
</dbReference>
<evidence type="ECO:0000256" key="3">
    <source>
        <dbReference type="PIRSR" id="PIRSR006615-2"/>
    </source>
</evidence>
<comment type="similarity">
    <text evidence="1">Belongs to the peptidase M32 family.</text>
</comment>
<organism evidence="4 5">
    <name type="scientific">Blastopirellula marina</name>
    <dbReference type="NCBI Taxonomy" id="124"/>
    <lineage>
        <taxon>Bacteria</taxon>
        <taxon>Pseudomonadati</taxon>
        <taxon>Planctomycetota</taxon>
        <taxon>Planctomycetia</taxon>
        <taxon>Pirellulales</taxon>
        <taxon>Pirellulaceae</taxon>
        <taxon>Blastopirellula</taxon>
    </lineage>
</organism>
<name>A0A2S8GT35_9BACT</name>
<dbReference type="PIRSF" id="PIRSF006615">
    <property type="entry name" value="Zn_crbxpep_Taq"/>
    <property type="match status" value="1"/>
</dbReference>
<gene>
    <name evidence="4" type="ORF">C5Y93_02705</name>
</gene>
<feature type="binding site" evidence="2">
    <location>
        <position position="272"/>
    </location>
    <ligand>
        <name>Zn(2+)</name>
        <dbReference type="ChEBI" id="CHEBI:29105"/>
        <note>catalytic</note>
    </ligand>
</feature>
<comment type="catalytic activity">
    <reaction evidence="1">
        <text>Release of a C-terminal amino acid with broad specificity, except for -Pro.</text>
        <dbReference type="EC" id="3.4.17.19"/>
    </reaction>
</comment>
<reference evidence="4 5" key="1">
    <citation type="submission" date="2018-02" db="EMBL/GenBank/DDBJ databases">
        <title>Comparative genomes isolates from brazilian mangrove.</title>
        <authorList>
            <person name="Araujo J.E."/>
            <person name="Taketani R.G."/>
            <person name="Silva M.C.P."/>
            <person name="Loureco M.V."/>
            <person name="Andreote F.D."/>
        </authorList>
    </citation>
    <scope>NUCLEOTIDE SEQUENCE [LARGE SCALE GENOMIC DNA]</scope>
    <source>
        <strain evidence="4 5">Nap-Phe MGV</strain>
    </source>
</reference>
<evidence type="ECO:0000313" key="4">
    <source>
        <dbReference type="EMBL" id="PQO47587.1"/>
    </source>
</evidence>
<keyword evidence="1" id="KW-0482">Metalloprotease</keyword>
<dbReference type="GO" id="GO:0046872">
    <property type="term" value="F:metal ion binding"/>
    <property type="evidence" value="ECO:0007669"/>
    <property type="project" value="UniProtKB-KW"/>
</dbReference>
<dbReference type="PANTHER" id="PTHR34217:SF1">
    <property type="entry name" value="CARBOXYPEPTIDASE 1"/>
    <property type="match status" value="1"/>
</dbReference>
<comment type="caution">
    <text evidence="4">The sequence shown here is derived from an EMBL/GenBank/DDBJ whole genome shotgun (WGS) entry which is preliminary data.</text>
</comment>
<dbReference type="EMBL" id="PUHZ01000004">
    <property type="protein sequence ID" value="PQO47587.1"/>
    <property type="molecule type" value="Genomic_DNA"/>
</dbReference>
<keyword evidence="1 2" id="KW-0479">Metal-binding</keyword>
<dbReference type="CDD" id="cd06460">
    <property type="entry name" value="M32_Taq"/>
    <property type="match status" value="1"/>
</dbReference>
<dbReference type="PANTHER" id="PTHR34217">
    <property type="entry name" value="METAL-DEPENDENT CARBOXYPEPTIDASE"/>
    <property type="match status" value="1"/>
</dbReference>
<keyword evidence="1" id="KW-0378">Hydrolase</keyword>
<dbReference type="AlphaFoldDB" id="A0A2S8GT35"/>
<feature type="active site" description="Proton donor/acceptor" evidence="3">
    <location>
        <position position="269"/>
    </location>
</feature>
<keyword evidence="1" id="KW-0645">Protease</keyword>
<evidence type="ECO:0000256" key="2">
    <source>
        <dbReference type="PIRSR" id="PIRSR006615-1"/>
    </source>
</evidence>
<dbReference type="OrthoDB" id="9772308at2"/>
<dbReference type="RefSeq" id="WP_105333848.1">
    <property type="nucleotide sequence ID" value="NZ_PUHZ01000004.1"/>
</dbReference>
<keyword evidence="1 4" id="KW-0121">Carboxypeptidase</keyword>
<proteinExistence type="inferred from homology"/>
<dbReference type="GO" id="GO:0004181">
    <property type="term" value="F:metallocarboxypeptidase activity"/>
    <property type="evidence" value="ECO:0007669"/>
    <property type="project" value="UniProtKB-UniRule"/>
</dbReference>
<protein>
    <recommendedName>
        <fullName evidence="1">Metal-dependent carboxypeptidase</fullName>
        <ecNumber evidence="1">3.4.17.19</ecNumber>
    </recommendedName>
</protein>
<feature type="binding site" evidence="2">
    <location>
        <position position="298"/>
    </location>
    <ligand>
        <name>Zn(2+)</name>
        <dbReference type="ChEBI" id="CHEBI:29105"/>
        <note>catalytic</note>
    </ligand>
</feature>
<dbReference type="SUPFAM" id="SSF55486">
    <property type="entry name" value="Metalloproteases ('zincins'), catalytic domain"/>
    <property type="match status" value="1"/>
</dbReference>
<comment type="cofactor">
    <cofactor evidence="2">
        <name>Zn(2+)</name>
        <dbReference type="ChEBI" id="CHEBI:29105"/>
    </cofactor>
    <text evidence="2">Binds 1 zinc ion per subunit.</text>
</comment>
<dbReference type="InterPro" id="IPR001333">
    <property type="entry name" value="Peptidase_M32_Taq"/>
</dbReference>
<dbReference type="Gene3D" id="1.10.1370.30">
    <property type="match status" value="1"/>
</dbReference>
<sequence length="505" mass="56954">MSDYQQQFEALCHEITEAAKLDSIQQLLEWDERTIMPAKAGAYRADQVSLLAGLIHERRTSPKVGELLQSLADSPLAADPHSDAGATIRVLLRDYRRDSKLPQALVVELSKAKVIAQQAWVQARTGNNFPLFRPHLDNMLRLMRETADAIGYEESRYDALLDYYEPEAKTAEVAAALTALKDDLAPLVAEIAESGRHPKMEILERDFPIVAQEEFGKRVAKEIGFDFEAGRLDVTHHPFCCGVGPHDCRITTRYDQNFFPSAFYSTLHEAGHGLYDQGLRSDQYGLPPGNYVSLGIHESQSRMWENMVGRSYPFWRQYYPELRKLFPSLGDTPMGDFHFAVNNVEPSLIRVEADEATYNLHIIIRFELEQALLSGDLPVADLPGAWNEKYQSLLGIASDDDADGCLQDVHWSAGLIGYFPTYSMGNMYAAQLFDQATLDLGDLAEMFGRGEFMPLLEWLREKVHQPGSRYTAPDLMRNICGESIDHGPLLKYLRTKYAPLYGISH</sequence>
<evidence type="ECO:0000256" key="1">
    <source>
        <dbReference type="PIRNR" id="PIRNR006615"/>
    </source>
</evidence>
<dbReference type="EC" id="3.4.17.19" evidence="1"/>